<name>A0ABR9V6F7_9CHRO</name>
<evidence type="ECO:0000313" key="1">
    <source>
        <dbReference type="EMBL" id="MBE9223104.1"/>
    </source>
</evidence>
<evidence type="ECO:0000313" key="2">
    <source>
        <dbReference type="Proteomes" id="UP000654604"/>
    </source>
</evidence>
<dbReference type="Proteomes" id="UP000654604">
    <property type="component" value="Unassembled WGS sequence"/>
</dbReference>
<organism evidence="1 2">
    <name type="scientific">Cyanobacterium stanieri LEGE 03274</name>
    <dbReference type="NCBI Taxonomy" id="1828756"/>
    <lineage>
        <taxon>Bacteria</taxon>
        <taxon>Bacillati</taxon>
        <taxon>Cyanobacteriota</taxon>
        <taxon>Cyanophyceae</taxon>
        <taxon>Oscillatoriophycideae</taxon>
        <taxon>Chroococcales</taxon>
        <taxon>Geminocystaceae</taxon>
        <taxon>Cyanobacterium</taxon>
    </lineage>
</organism>
<proteinExistence type="predicted"/>
<dbReference type="Pfam" id="PF08848">
    <property type="entry name" value="DUF1818"/>
    <property type="match status" value="1"/>
</dbReference>
<sequence>MKATVLKKGKGWRIGWQEKPEIYKGLIGADNWAFELSGPEMEDFCRLLIQINDTMETMAEHLMEEETISCEVESPLLWLGADGYINDYSLRIIIYEHRGAEGSWQSDVIPDLIKAIQSLKSF</sequence>
<dbReference type="EMBL" id="JADEWC010000023">
    <property type="protein sequence ID" value="MBE9223104.1"/>
    <property type="molecule type" value="Genomic_DNA"/>
</dbReference>
<keyword evidence="2" id="KW-1185">Reference proteome</keyword>
<dbReference type="InterPro" id="IPR009044">
    <property type="entry name" value="ssDNA-bd_transcriptional_reg"/>
</dbReference>
<dbReference type="Gene3D" id="2.30.31.10">
    <property type="entry name" value="Transcriptional Coactivator Pc4, Chain A"/>
    <property type="match status" value="1"/>
</dbReference>
<accession>A0ABR9V6F7</accession>
<comment type="caution">
    <text evidence="1">The sequence shown here is derived from an EMBL/GenBank/DDBJ whole genome shotgun (WGS) entry which is preliminary data.</text>
</comment>
<protein>
    <submittedName>
        <fullName evidence="1">DUF1818 family protein</fullName>
    </submittedName>
</protein>
<dbReference type="SUPFAM" id="SSF54447">
    <property type="entry name" value="ssDNA-binding transcriptional regulator domain"/>
    <property type="match status" value="1"/>
</dbReference>
<dbReference type="InterPro" id="IPR014947">
    <property type="entry name" value="DUF1818"/>
</dbReference>
<gene>
    <name evidence="1" type="ORF">IQ215_10395</name>
</gene>
<reference evidence="1 2" key="1">
    <citation type="submission" date="2020-10" db="EMBL/GenBank/DDBJ databases">
        <authorList>
            <person name="Castelo-Branco R."/>
            <person name="Eusebio N."/>
            <person name="Adriana R."/>
            <person name="Vieira A."/>
            <person name="Brugerolle De Fraissinette N."/>
            <person name="Rezende De Castro R."/>
            <person name="Schneider M.P."/>
            <person name="Vasconcelos V."/>
            <person name="Leao P.N."/>
        </authorList>
    </citation>
    <scope>NUCLEOTIDE SEQUENCE [LARGE SCALE GENOMIC DNA]</scope>
    <source>
        <strain evidence="1 2">LEGE 03274</strain>
    </source>
</reference>